<dbReference type="GO" id="GO:0005737">
    <property type="term" value="C:cytoplasm"/>
    <property type="evidence" value="ECO:0007669"/>
    <property type="project" value="UniProtKB-SubCell"/>
</dbReference>
<evidence type="ECO:0000256" key="7">
    <source>
        <dbReference type="ARBA" id="ARBA00022694"/>
    </source>
</evidence>
<feature type="binding site" evidence="14">
    <location>
        <position position="157"/>
    </location>
    <ligand>
        <name>ATP</name>
        <dbReference type="ChEBI" id="CHEBI:30616"/>
    </ligand>
</feature>
<dbReference type="GO" id="GO:0005524">
    <property type="term" value="F:ATP binding"/>
    <property type="evidence" value="ECO:0007669"/>
    <property type="project" value="UniProtKB-UniRule"/>
</dbReference>
<feature type="binding site" evidence="14">
    <location>
        <position position="187"/>
    </location>
    <ligand>
        <name>L-threonine</name>
        <dbReference type="ChEBI" id="CHEBI:57926"/>
    </ligand>
</feature>
<keyword evidence="7 13" id="KW-0819">tRNA processing</keyword>
<evidence type="ECO:0000256" key="11">
    <source>
        <dbReference type="ARBA" id="ARBA00029774"/>
    </source>
</evidence>
<evidence type="ECO:0000313" key="17">
    <source>
        <dbReference type="Proteomes" id="UP000016491"/>
    </source>
</evidence>
<feature type="binding site" evidence="14">
    <location>
        <position position="201"/>
    </location>
    <ligand>
        <name>ATP</name>
        <dbReference type="ChEBI" id="CHEBI:30616"/>
    </ligand>
</feature>
<feature type="domain" description="YrdC-like" evidence="15">
    <location>
        <begin position="19"/>
        <end position="205"/>
    </location>
</feature>
<name>A0ABC9U0R5_CLOSY</name>
<dbReference type="InterPro" id="IPR006070">
    <property type="entry name" value="Sua5-like_dom"/>
</dbReference>
<dbReference type="Gene3D" id="3.90.870.10">
    <property type="entry name" value="DHBP synthase"/>
    <property type="match status" value="1"/>
</dbReference>
<dbReference type="PROSITE" id="PS51163">
    <property type="entry name" value="YRDC"/>
    <property type="match status" value="1"/>
</dbReference>
<dbReference type="GO" id="GO:0008033">
    <property type="term" value="P:tRNA processing"/>
    <property type="evidence" value="ECO:0007669"/>
    <property type="project" value="UniProtKB-KW"/>
</dbReference>
<feature type="binding site" evidence="14">
    <location>
        <position position="123"/>
    </location>
    <ligand>
        <name>ATP</name>
        <dbReference type="ChEBI" id="CHEBI:30616"/>
    </ligand>
</feature>
<keyword evidence="10 13" id="KW-0067">ATP-binding</keyword>
<feature type="binding site" evidence="14">
    <location>
        <position position="127"/>
    </location>
    <ligand>
        <name>L-threonine</name>
        <dbReference type="ChEBI" id="CHEBI:57926"/>
    </ligand>
</feature>
<dbReference type="PIRSF" id="PIRSF004930">
    <property type="entry name" value="Tln_factor_SUA5"/>
    <property type="match status" value="1"/>
</dbReference>
<dbReference type="PANTHER" id="PTHR17490:SF16">
    <property type="entry name" value="THREONYLCARBAMOYL-AMP SYNTHASE"/>
    <property type="match status" value="1"/>
</dbReference>
<comment type="similarity">
    <text evidence="2 13">Belongs to the SUA5 family.</text>
</comment>
<feature type="binding site" evidence="14">
    <location>
        <position position="243"/>
    </location>
    <ligand>
        <name>ATP</name>
        <dbReference type="ChEBI" id="CHEBI:30616"/>
    </ligand>
</feature>
<evidence type="ECO:0000256" key="2">
    <source>
        <dbReference type="ARBA" id="ARBA00007663"/>
    </source>
</evidence>
<dbReference type="InterPro" id="IPR017945">
    <property type="entry name" value="DHBP_synth_RibB-like_a/b_dom"/>
</dbReference>
<comment type="catalytic activity">
    <reaction evidence="12 13">
        <text>L-threonine + hydrogencarbonate + ATP = L-threonylcarbamoyladenylate + diphosphate + H2O</text>
        <dbReference type="Rhea" id="RHEA:36407"/>
        <dbReference type="ChEBI" id="CHEBI:15377"/>
        <dbReference type="ChEBI" id="CHEBI:17544"/>
        <dbReference type="ChEBI" id="CHEBI:30616"/>
        <dbReference type="ChEBI" id="CHEBI:33019"/>
        <dbReference type="ChEBI" id="CHEBI:57926"/>
        <dbReference type="ChEBI" id="CHEBI:73682"/>
        <dbReference type="EC" id="2.7.7.87"/>
    </reaction>
</comment>
<dbReference type="InterPro" id="IPR005145">
    <property type="entry name" value="Sua5_C"/>
</dbReference>
<feature type="binding site" evidence="14">
    <location>
        <position position="73"/>
    </location>
    <ligand>
        <name>L-threonine</name>
        <dbReference type="ChEBI" id="CHEBI:57926"/>
    </ligand>
</feature>
<keyword evidence="9 13" id="KW-0547">Nucleotide-binding</keyword>
<dbReference type="GO" id="GO:0061710">
    <property type="term" value="F:L-threonylcarbamoyladenylate synthase"/>
    <property type="evidence" value="ECO:0007669"/>
    <property type="project" value="UniProtKB-EC"/>
</dbReference>
<dbReference type="InterPro" id="IPR050156">
    <property type="entry name" value="TC-AMP_synthase_SUA5"/>
</dbReference>
<dbReference type="AlphaFoldDB" id="A0ABC9U0R5"/>
<dbReference type="Gene3D" id="3.40.50.11030">
    <property type="entry name" value="Threonylcarbamoyl-AMP synthase, C-terminal domain"/>
    <property type="match status" value="1"/>
</dbReference>
<dbReference type="InterPro" id="IPR010923">
    <property type="entry name" value="T(6)A37_SUA5"/>
</dbReference>
<dbReference type="NCBIfam" id="TIGR00057">
    <property type="entry name" value="L-threonylcarbamoyladenylate synthase"/>
    <property type="match status" value="1"/>
</dbReference>
<feature type="binding site" evidence="14">
    <location>
        <position position="68"/>
    </location>
    <ligand>
        <name>L-threonine</name>
        <dbReference type="ChEBI" id="CHEBI:57926"/>
    </ligand>
</feature>
<evidence type="ECO:0000256" key="4">
    <source>
        <dbReference type="ARBA" id="ARBA00015492"/>
    </source>
</evidence>
<feature type="binding site" evidence="14">
    <location>
        <position position="147"/>
    </location>
    <ligand>
        <name>L-threonine</name>
        <dbReference type="ChEBI" id="CHEBI:57926"/>
    </ligand>
</feature>
<evidence type="ECO:0000256" key="8">
    <source>
        <dbReference type="ARBA" id="ARBA00022695"/>
    </source>
</evidence>
<dbReference type="SUPFAM" id="SSF55821">
    <property type="entry name" value="YrdC/RibB"/>
    <property type="match status" value="1"/>
</dbReference>
<evidence type="ECO:0000256" key="1">
    <source>
        <dbReference type="ARBA" id="ARBA00004496"/>
    </source>
</evidence>
<evidence type="ECO:0000256" key="12">
    <source>
        <dbReference type="ARBA" id="ARBA00048366"/>
    </source>
</evidence>
<feature type="binding site" evidence="14">
    <location>
        <position position="149"/>
    </location>
    <ligand>
        <name>ATP</name>
        <dbReference type="ChEBI" id="CHEBI:30616"/>
    </ligand>
</feature>
<comment type="function">
    <text evidence="13">Required for the formation of a threonylcarbamoyl group on adenosine at position 37 (t(6)A37) in tRNAs that read codons beginning with adenine.</text>
</comment>
<dbReference type="RefSeq" id="WP_021642161.1">
    <property type="nucleotide sequence ID" value="NZ_KE992912.1"/>
</dbReference>
<evidence type="ECO:0000256" key="10">
    <source>
        <dbReference type="ARBA" id="ARBA00022840"/>
    </source>
</evidence>
<organism evidence="16 17">
    <name type="scientific">[Clostridium] symbiosum ATCC 14940</name>
    <dbReference type="NCBI Taxonomy" id="411472"/>
    <lineage>
        <taxon>Bacteria</taxon>
        <taxon>Bacillati</taxon>
        <taxon>Bacillota</taxon>
        <taxon>Clostridia</taxon>
        <taxon>Lachnospirales</taxon>
        <taxon>Lachnospiraceae</taxon>
        <taxon>Otoolea</taxon>
    </lineage>
</organism>
<keyword evidence="6 13" id="KW-0808">Transferase</keyword>
<dbReference type="PANTHER" id="PTHR17490">
    <property type="entry name" value="SUA5"/>
    <property type="match status" value="1"/>
</dbReference>
<reference evidence="16 17" key="1">
    <citation type="submission" date="2013-07" db="EMBL/GenBank/DDBJ databases">
        <authorList>
            <person name="Weinstock G."/>
            <person name="Sodergren E."/>
            <person name="Wylie T."/>
            <person name="Fulton L."/>
            <person name="Fulton R."/>
            <person name="Fronick C."/>
            <person name="O'Laughlin M."/>
            <person name="Godfrey J."/>
            <person name="Miner T."/>
            <person name="Herter B."/>
            <person name="Appelbaum E."/>
            <person name="Cordes M."/>
            <person name="Lek S."/>
            <person name="Wollam A."/>
            <person name="Pepin K.H."/>
            <person name="Palsikar V.B."/>
            <person name="Mitreva M."/>
            <person name="Wilson R.K."/>
        </authorList>
    </citation>
    <scope>NUCLEOTIDE SEQUENCE [LARGE SCALE GENOMIC DNA]</scope>
    <source>
        <strain evidence="16 17">ATCC 14940</strain>
    </source>
</reference>
<feature type="binding site" evidence="14">
    <location>
        <position position="64"/>
    </location>
    <ligand>
        <name>ATP</name>
        <dbReference type="ChEBI" id="CHEBI:30616"/>
    </ligand>
</feature>
<evidence type="ECO:0000256" key="5">
    <source>
        <dbReference type="ARBA" id="ARBA00022490"/>
    </source>
</evidence>
<dbReference type="EMBL" id="AWSU01000106">
    <property type="protein sequence ID" value="ERI78844.1"/>
    <property type="molecule type" value="Genomic_DNA"/>
</dbReference>
<dbReference type="FunFam" id="3.90.870.10:FF:000008">
    <property type="entry name" value="Threonylcarbamoyl-AMP synthase"/>
    <property type="match status" value="1"/>
</dbReference>
<dbReference type="EC" id="2.7.7.87" evidence="3 13"/>
<evidence type="ECO:0000256" key="9">
    <source>
        <dbReference type="ARBA" id="ARBA00022741"/>
    </source>
</evidence>
<dbReference type="Pfam" id="PF01300">
    <property type="entry name" value="Sua5_yciO_yrdC"/>
    <property type="match status" value="1"/>
</dbReference>
<gene>
    <name evidence="16" type="ORF">CLOSYM_01298</name>
</gene>
<sequence>MDTKVLKVSDEGKFTAKEKKYLEEAAEILKNGGLVAFPTETVYGLGANALDEKAARKIYEAKGRPSDNPLIAHVADFEGLRPLVSRIPENGIKLAKAFWPGPMTLIFPKSDLVPLGTTGGLDTVAVRMPSDPVARELIRLAGVPVAAPSANTSGRPSPTRAEHVFQDMNGRIEMILDGGPVGIGVESTIVDVTEEIPVMLRPGAVTMEMLHEAVGEVRIDPAILGPVSPGLKPKAPGMKYRHYAPNADLTLVEGEEEKVVCEINRLASEKLKEGYKVGIICTDETRECYGGGLVRSIGERAKEETVAHNLYALLREFDDLGAQYIYSEGFPEDHLGQAIMNRLSKAAGYRIQKV</sequence>
<keyword evidence="5 13" id="KW-0963">Cytoplasm</keyword>
<evidence type="ECO:0000256" key="13">
    <source>
        <dbReference type="PIRNR" id="PIRNR004930"/>
    </source>
</evidence>
<evidence type="ECO:0000313" key="16">
    <source>
        <dbReference type="EMBL" id="ERI78844.1"/>
    </source>
</evidence>
<evidence type="ECO:0000256" key="6">
    <source>
        <dbReference type="ARBA" id="ARBA00022679"/>
    </source>
</evidence>
<accession>A0ABC9U0R5</accession>
<feature type="binding site" evidence="14">
    <location>
        <position position="41"/>
    </location>
    <ligand>
        <name>L-threonine</name>
        <dbReference type="ChEBI" id="CHEBI:57926"/>
    </ligand>
</feature>
<evidence type="ECO:0000259" key="15">
    <source>
        <dbReference type="PROSITE" id="PS51163"/>
    </source>
</evidence>
<proteinExistence type="inferred from homology"/>
<comment type="subcellular location">
    <subcellularLocation>
        <location evidence="1 13">Cytoplasm</location>
    </subcellularLocation>
</comment>
<keyword evidence="8 13" id="KW-0548">Nucleotidyltransferase</keyword>
<dbReference type="GO" id="GO:0003725">
    <property type="term" value="F:double-stranded RNA binding"/>
    <property type="evidence" value="ECO:0007669"/>
    <property type="project" value="UniProtKB-UniRule"/>
</dbReference>
<protein>
    <recommendedName>
        <fullName evidence="4 13">Threonylcarbamoyl-AMP synthase</fullName>
        <shortName evidence="13">TC-AMP synthase</shortName>
        <ecNumber evidence="3 13">2.7.7.87</ecNumber>
    </recommendedName>
    <alternativeName>
        <fullName evidence="11 13">L-threonylcarbamoyladenylate synthase</fullName>
    </alternativeName>
</protein>
<dbReference type="Pfam" id="PF03481">
    <property type="entry name" value="Sua5_C"/>
    <property type="match status" value="1"/>
</dbReference>
<dbReference type="InterPro" id="IPR038385">
    <property type="entry name" value="Sua5/YwlC_C"/>
</dbReference>
<dbReference type="Proteomes" id="UP000016491">
    <property type="component" value="Unassembled WGS sequence"/>
</dbReference>
<comment type="caution">
    <text evidence="16">The sequence shown here is derived from an EMBL/GenBank/DDBJ whole genome shotgun (WGS) entry which is preliminary data.</text>
</comment>
<evidence type="ECO:0000256" key="14">
    <source>
        <dbReference type="PIRSR" id="PIRSR004930-1"/>
    </source>
</evidence>
<evidence type="ECO:0000256" key="3">
    <source>
        <dbReference type="ARBA" id="ARBA00012584"/>
    </source>
</evidence>